<keyword evidence="2" id="KW-0963">Cytoplasm</keyword>
<dbReference type="EMBL" id="JAIWQS010000002">
    <property type="protein sequence ID" value="KAJ8773030.1"/>
    <property type="molecule type" value="Genomic_DNA"/>
</dbReference>
<dbReference type="AlphaFoldDB" id="A0AAV8U3U4"/>
<evidence type="ECO:0000256" key="4">
    <source>
        <dbReference type="ARBA" id="ARBA00022771"/>
    </source>
</evidence>
<dbReference type="InterPro" id="IPR013083">
    <property type="entry name" value="Znf_RING/FYVE/PHD"/>
</dbReference>
<evidence type="ECO:0000256" key="7">
    <source>
        <dbReference type="SAM" id="MobiDB-lite"/>
    </source>
</evidence>
<evidence type="ECO:0000256" key="6">
    <source>
        <dbReference type="PROSITE-ProRule" id="PRU00175"/>
    </source>
</evidence>
<feature type="compositionally biased region" description="Polar residues" evidence="7">
    <location>
        <begin position="395"/>
        <end position="415"/>
    </location>
</feature>
<dbReference type="InterPro" id="IPR018957">
    <property type="entry name" value="Znf_C3HC4_RING-type"/>
</dbReference>
<dbReference type="PROSITE" id="PS00518">
    <property type="entry name" value="ZF_RING_1"/>
    <property type="match status" value="1"/>
</dbReference>
<dbReference type="CDD" id="cd16536">
    <property type="entry name" value="RING-HC_RNF10"/>
    <property type="match status" value="1"/>
</dbReference>
<feature type="compositionally biased region" description="Low complexity" evidence="7">
    <location>
        <begin position="10"/>
        <end position="25"/>
    </location>
</feature>
<sequence>MSILPTQTQGSTSSSSVGCISGNPSFPNYGTSPSRQFQAVQSSPSQWPPHGPTAESLAPAAEDHCGASEKVTKLGTPKDKSFSHLEKDMQSVSYSAGQGVGSAQSKGKMPEMIATPDSQQTAGSINSHGSGSHSAGKRAQMMNANHLLNFHFDPIERPQSRAPPPPRRYRKIKPYNKDLFLQANYKFVVLDTGDHTPESLDPDKMLRWEDIVCVNYSTPFPVQCPICLEYPLCPQITSCGHIFCFPCILQYLLMGETDHKCECFKRCPLCFVMISQKDLYTINIENVKEYNVGDTMEFLLLTRQKDSFSLSQRNKHKTDIMTSYGGDVYDPFSKFTFTSDVELSVRNAMSDLDSWLAKADSGLVDDLGKLPYVCVAMELLEQKKKCWNEQKTQDSGRNGKQTTKRGSQGNLSTENATNIYGDVHSSQCTTPSIKINYQHKPSDNVTSDVTGSFDDQDANSSSSYDESKSLQRLSNGFEDVNVNDSYNFYQAFDGQHLILHPLNMKCLLHHYGNYDMLPPRISGKILQFESVTQSETTRRRYRFLSHFSLTTTFQLCEIDLSELLPPNSLLPFMDEIKKRERQRKQIAKKEQREKIKAEVAAADSLPILSSFGHSFHDHSPNFTMDDFEALGNSVSMSSSPPVGGDDRILFANVARLGFAAGHDSPALRIEETNSLTNNSATSCPSGLTGPRNSGFPSFANIISREKSGENLDIPKVSDAGKKGKKTNRVLLSTAGARRY</sequence>
<feature type="compositionally biased region" description="Polar residues" evidence="7">
    <location>
        <begin position="458"/>
        <end position="468"/>
    </location>
</feature>
<dbReference type="InterPro" id="IPR017907">
    <property type="entry name" value="Znf_RING_CS"/>
</dbReference>
<feature type="compositionally biased region" description="Basic and acidic residues" evidence="7">
    <location>
        <begin position="61"/>
        <end position="83"/>
    </location>
</feature>
<protein>
    <recommendedName>
        <fullName evidence="8">RING-type domain-containing protein</fullName>
    </recommendedName>
</protein>
<keyword evidence="4 6" id="KW-0863">Zinc-finger</keyword>
<feature type="compositionally biased region" description="Low complexity" evidence="7">
    <location>
        <begin position="122"/>
        <end position="134"/>
    </location>
</feature>
<feature type="region of interest" description="Disordered" evidence="7">
    <location>
        <begin position="388"/>
        <end position="415"/>
    </location>
</feature>
<evidence type="ECO:0000256" key="3">
    <source>
        <dbReference type="ARBA" id="ARBA00022723"/>
    </source>
</evidence>
<evidence type="ECO:0000256" key="2">
    <source>
        <dbReference type="ARBA" id="ARBA00022490"/>
    </source>
</evidence>
<dbReference type="GO" id="GO:0000976">
    <property type="term" value="F:transcription cis-regulatory region binding"/>
    <property type="evidence" value="ECO:0007669"/>
    <property type="project" value="TreeGrafter"/>
</dbReference>
<comment type="caution">
    <text evidence="9">The sequence shown here is derived from an EMBL/GenBank/DDBJ whole genome shotgun (WGS) entry which is preliminary data.</text>
</comment>
<evidence type="ECO:0000313" key="9">
    <source>
        <dbReference type="EMBL" id="KAJ8773030.1"/>
    </source>
</evidence>
<dbReference type="GO" id="GO:0008270">
    <property type="term" value="F:zinc ion binding"/>
    <property type="evidence" value="ECO:0007669"/>
    <property type="project" value="UniProtKB-KW"/>
</dbReference>
<organism evidence="9 10">
    <name type="scientific">Erythroxylum novogranatense</name>
    <dbReference type="NCBI Taxonomy" id="1862640"/>
    <lineage>
        <taxon>Eukaryota</taxon>
        <taxon>Viridiplantae</taxon>
        <taxon>Streptophyta</taxon>
        <taxon>Embryophyta</taxon>
        <taxon>Tracheophyta</taxon>
        <taxon>Spermatophyta</taxon>
        <taxon>Magnoliopsida</taxon>
        <taxon>eudicotyledons</taxon>
        <taxon>Gunneridae</taxon>
        <taxon>Pentapetalae</taxon>
        <taxon>rosids</taxon>
        <taxon>fabids</taxon>
        <taxon>Malpighiales</taxon>
        <taxon>Erythroxylaceae</taxon>
        <taxon>Erythroxylum</taxon>
    </lineage>
</organism>
<dbReference type="SMART" id="SM00184">
    <property type="entry name" value="RING"/>
    <property type="match status" value="1"/>
</dbReference>
<proteinExistence type="predicted"/>
<feature type="compositionally biased region" description="Polar residues" evidence="7">
    <location>
        <begin position="26"/>
        <end position="45"/>
    </location>
</feature>
<dbReference type="InterPro" id="IPR001841">
    <property type="entry name" value="Znf_RING"/>
</dbReference>
<dbReference type="GO" id="GO:0045944">
    <property type="term" value="P:positive regulation of transcription by RNA polymerase II"/>
    <property type="evidence" value="ECO:0007669"/>
    <property type="project" value="TreeGrafter"/>
</dbReference>
<evidence type="ECO:0000313" key="10">
    <source>
        <dbReference type="Proteomes" id="UP001159364"/>
    </source>
</evidence>
<dbReference type="Proteomes" id="UP001159364">
    <property type="component" value="Linkage Group LG02"/>
</dbReference>
<keyword evidence="3" id="KW-0479">Metal-binding</keyword>
<evidence type="ECO:0000256" key="5">
    <source>
        <dbReference type="ARBA" id="ARBA00022833"/>
    </source>
</evidence>
<dbReference type="InterPro" id="IPR039739">
    <property type="entry name" value="MAG2/RNF10"/>
</dbReference>
<feature type="region of interest" description="Disordered" evidence="7">
    <location>
        <begin position="117"/>
        <end position="136"/>
    </location>
</feature>
<feature type="region of interest" description="Disordered" evidence="7">
    <location>
        <begin position="1"/>
        <end position="83"/>
    </location>
</feature>
<accession>A0AAV8U3U4</accession>
<reference evidence="9 10" key="1">
    <citation type="submission" date="2021-09" db="EMBL/GenBank/DDBJ databases">
        <title>Genomic insights and catalytic innovation underlie evolution of tropane alkaloids biosynthesis.</title>
        <authorList>
            <person name="Wang Y.-J."/>
            <person name="Tian T."/>
            <person name="Huang J.-P."/>
            <person name="Huang S.-X."/>
        </authorList>
    </citation>
    <scope>NUCLEOTIDE SEQUENCE [LARGE SCALE GENOMIC DNA]</scope>
    <source>
        <strain evidence="9">KIB-2018</strain>
        <tissue evidence="9">Leaf</tissue>
    </source>
</reference>
<feature type="region of interest" description="Disordered" evidence="7">
    <location>
        <begin position="435"/>
        <end position="468"/>
    </location>
</feature>
<dbReference type="GO" id="GO:0005737">
    <property type="term" value="C:cytoplasm"/>
    <property type="evidence" value="ECO:0007669"/>
    <property type="project" value="UniProtKB-SubCell"/>
</dbReference>
<dbReference type="Gene3D" id="3.30.40.10">
    <property type="entry name" value="Zinc/RING finger domain, C3HC4 (zinc finger)"/>
    <property type="match status" value="1"/>
</dbReference>
<dbReference type="PANTHER" id="PTHR12983:SF9">
    <property type="entry name" value="E3 UBIQUITIN-PROTEIN LIGASE RNF10"/>
    <property type="match status" value="1"/>
</dbReference>
<name>A0AAV8U3U4_9ROSI</name>
<comment type="subcellular location">
    <subcellularLocation>
        <location evidence="1">Cytoplasm</location>
    </subcellularLocation>
</comment>
<dbReference type="PROSITE" id="PS50089">
    <property type="entry name" value="ZF_RING_2"/>
    <property type="match status" value="1"/>
</dbReference>
<dbReference type="SUPFAM" id="SSF57850">
    <property type="entry name" value="RING/U-box"/>
    <property type="match status" value="1"/>
</dbReference>
<keyword evidence="10" id="KW-1185">Reference proteome</keyword>
<dbReference type="Pfam" id="PF00097">
    <property type="entry name" value="zf-C3HC4"/>
    <property type="match status" value="1"/>
</dbReference>
<evidence type="ECO:0000259" key="8">
    <source>
        <dbReference type="PROSITE" id="PS50089"/>
    </source>
</evidence>
<feature type="domain" description="RING-type" evidence="8">
    <location>
        <begin position="224"/>
        <end position="270"/>
    </location>
</feature>
<keyword evidence="5" id="KW-0862">Zinc</keyword>
<gene>
    <name evidence="9" type="ORF">K2173_028207</name>
</gene>
<dbReference type="PANTHER" id="PTHR12983">
    <property type="entry name" value="RING FINGER 10 FAMILY MEMBER"/>
    <property type="match status" value="1"/>
</dbReference>
<evidence type="ECO:0000256" key="1">
    <source>
        <dbReference type="ARBA" id="ARBA00004496"/>
    </source>
</evidence>